<sequence length="140" mass="16618">MSLKSSGFIPKLLITLSLVLLFGWVVPKIFNYYQNIKSYDNKQNELEEIYSKYNIVDKAEKFNLEAFKKEVEPIFSDVRVESKEEHRYLVTIQVDKGKIEQINSFIDTLSLHYLVQIKDNELKFEDKNQMIEVQFTLEEL</sequence>
<gene>
    <name evidence="1" type="ORF">MNB_SV-14-749</name>
</gene>
<accession>A0A1W1CBU6</accession>
<reference evidence="1" key="1">
    <citation type="submission" date="2016-10" db="EMBL/GenBank/DDBJ databases">
        <authorList>
            <person name="de Groot N.N."/>
        </authorList>
    </citation>
    <scope>NUCLEOTIDE SEQUENCE</scope>
</reference>
<dbReference type="EMBL" id="FPHN01000153">
    <property type="protein sequence ID" value="SFV63350.1"/>
    <property type="molecule type" value="Genomic_DNA"/>
</dbReference>
<protein>
    <submittedName>
        <fullName evidence="1">Uncharacterized protein</fullName>
    </submittedName>
</protein>
<evidence type="ECO:0000313" key="1">
    <source>
        <dbReference type="EMBL" id="SFV63350.1"/>
    </source>
</evidence>
<name>A0A1W1CBU6_9ZZZZ</name>
<proteinExistence type="predicted"/>
<organism evidence="1">
    <name type="scientific">hydrothermal vent metagenome</name>
    <dbReference type="NCBI Taxonomy" id="652676"/>
    <lineage>
        <taxon>unclassified sequences</taxon>
        <taxon>metagenomes</taxon>
        <taxon>ecological metagenomes</taxon>
    </lineage>
</organism>
<dbReference type="AlphaFoldDB" id="A0A1W1CBU6"/>